<evidence type="ECO:0000313" key="1">
    <source>
        <dbReference type="EMBL" id="UOQ69617.1"/>
    </source>
</evidence>
<dbReference type="PANTHER" id="PTHR34822">
    <property type="entry name" value="GRPB DOMAIN PROTEIN (AFU_ORTHOLOGUE AFUA_1G01530)"/>
    <property type="match status" value="1"/>
</dbReference>
<dbReference type="Gene3D" id="3.30.460.10">
    <property type="entry name" value="Beta Polymerase, domain 2"/>
    <property type="match status" value="1"/>
</dbReference>
<evidence type="ECO:0000313" key="2">
    <source>
        <dbReference type="Proteomes" id="UP000830401"/>
    </source>
</evidence>
<reference evidence="1" key="1">
    <citation type="submission" date="2022-04" db="EMBL/GenBank/DDBJ databases">
        <title>Hymenobacter sp. isolated from the air.</title>
        <authorList>
            <person name="Won M."/>
            <person name="Lee C.-M."/>
            <person name="Woen H.-Y."/>
            <person name="Kwon S.-W."/>
        </authorList>
    </citation>
    <scope>NUCLEOTIDE SEQUENCE</scope>
    <source>
        <strain evidence="1">5420S-77</strain>
        <plasmid evidence="1">unnamed6</plasmid>
    </source>
</reference>
<dbReference type="EMBL" id="CP095067">
    <property type="protein sequence ID" value="UOQ69617.1"/>
    <property type="molecule type" value="Genomic_DNA"/>
</dbReference>
<keyword evidence="1" id="KW-0614">Plasmid</keyword>
<dbReference type="Proteomes" id="UP000830401">
    <property type="component" value="Plasmid unnamed6"/>
</dbReference>
<dbReference type="InterPro" id="IPR007344">
    <property type="entry name" value="GrpB/CoaE"/>
</dbReference>
<name>A0ABY4GFJ3_9BACT</name>
<protein>
    <submittedName>
        <fullName evidence="1">GrpB family protein</fullName>
    </submittedName>
</protein>
<proteinExistence type="predicted"/>
<dbReference type="InterPro" id="IPR043519">
    <property type="entry name" value="NT_sf"/>
</dbReference>
<organism evidence="1 2">
    <name type="scientific">Hymenobacter volaticus</name>
    <dbReference type="NCBI Taxonomy" id="2932254"/>
    <lineage>
        <taxon>Bacteria</taxon>
        <taxon>Pseudomonadati</taxon>
        <taxon>Bacteroidota</taxon>
        <taxon>Cytophagia</taxon>
        <taxon>Cytophagales</taxon>
        <taxon>Hymenobacteraceae</taxon>
        <taxon>Hymenobacter</taxon>
    </lineage>
</organism>
<accession>A0ABY4GFJ3</accession>
<gene>
    <name evidence="1" type="ORF">MUN86_29375</name>
</gene>
<keyword evidence="2" id="KW-1185">Reference proteome</keyword>
<dbReference type="Pfam" id="PF04229">
    <property type="entry name" value="GrpB"/>
    <property type="match status" value="1"/>
</dbReference>
<geneLocation type="plasmid" evidence="1 2">
    <name>unnamed6</name>
</geneLocation>
<dbReference type="PANTHER" id="PTHR34822:SF1">
    <property type="entry name" value="GRPB FAMILY PROTEIN"/>
    <property type="match status" value="1"/>
</dbReference>
<sequence>MFASTAEPFFFLARFLSCTIAIELVPYNANWGLAFTHEATVWRQVLGDNLVAIHHIGSTAIPAILAKPVVDILGVVSDLAAVDEATPRLEVLGYIAKGENGIPRRRYFQKKDVTGAHSHHVHLFAVGADPIEHHLAFRDYLRAHPAAAARYSQVKVLALANQPLTRQAYQDAKGPFITALQAEAVAWYRRGDGY</sequence>
<dbReference type="SUPFAM" id="SSF81301">
    <property type="entry name" value="Nucleotidyltransferase"/>
    <property type="match status" value="1"/>
</dbReference>